<proteinExistence type="predicted"/>
<organism evidence="1 2">
    <name type="scientific">Pseudomonas knackmussii (strain DSM 6978 / CCUG 54928 / LMG 23759 / B13)</name>
    <dbReference type="NCBI Taxonomy" id="1301098"/>
    <lineage>
        <taxon>Bacteria</taxon>
        <taxon>Pseudomonadati</taxon>
        <taxon>Pseudomonadota</taxon>
        <taxon>Gammaproteobacteria</taxon>
        <taxon>Pseudomonadales</taxon>
        <taxon>Pseudomonadaceae</taxon>
        <taxon>Pseudomonas</taxon>
    </lineage>
</organism>
<evidence type="ECO:0000313" key="2">
    <source>
        <dbReference type="Proteomes" id="UP000025241"/>
    </source>
</evidence>
<reference evidence="1 2" key="2">
    <citation type="submission" date="2014-05" db="EMBL/GenBank/DDBJ databases">
        <title>Genome sequence of the 3-chlorobenzoate degrading bacterium Pseudomonas knackmussii B13 shows multiple evidence for horizontal gene transfer.</title>
        <authorList>
            <person name="Miyazaki R."/>
            <person name="Bertelli C."/>
            <person name="Falquet L."/>
            <person name="Robinson-Rechavi M."/>
            <person name="Gharib W."/>
            <person name="Roy S."/>
            <person name="Van der Meer J.R."/>
        </authorList>
    </citation>
    <scope>NUCLEOTIDE SEQUENCE [LARGE SCALE GENOMIC DNA]</scope>
    <source>
        <strain evidence="1 2">B13</strain>
    </source>
</reference>
<protein>
    <submittedName>
        <fullName evidence="1">Uncharacterized protein</fullName>
    </submittedName>
</protein>
<dbReference type="KEGG" id="pkc:PKB_1798"/>
<dbReference type="PATRIC" id="fig|1301098.3.peg.1792"/>
<dbReference type="STRING" id="1301098.PKB_1798"/>
<sequence length="172" mass="19446">MSVSQLRIPLGDCCLVCDGFRLQVAGRPSLDFDGDLLWAIEQRIWRPLAVELTERADGRWVQPLPLDRQPAFGPQQVIGWREDAVQLDALSDAHEPADILGWCQSRWPQAGINKSSIDLTSYAWGRLLRLDLRRAGLAAEGGEHFLLPHDAACVYLGYLQLDWPRLRFELNS</sequence>
<gene>
    <name evidence="1" type="ORF">PKB_1798</name>
</gene>
<evidence type="ECO:0000313" key="1">
    <source>
        <dbReference type="EMBL" id="CDF83156.1"/>
    </source>
</evidence>
<dbReference type="HOGENOM" id="CLU_1509386_0_0_6"/>
<dbReference type="RefSeq" id="WP_052355220.1">
    <property type="nucleotide sequence ID" value="NZ_HG322950.1"/>
</dbReference>
<name>A0A024HE86_PSEKB</name>
<dbReference type="AlphaFoldDB" id="A0A024HE86"/>
<reference evidence="1 2" key="1">
    <citation type="submission" date="2013-03" db="EMBL/GenBank/DDBJ databases">
        <authorList>
            <person name="Linke B."/>
        </authorList>
    </citation>
    <scope>NUCLEOTIDE SEQUENCE [LARGE SCALE GENOMIC DNA]</scope>
    <source>
        <strain evidence="1 2">B13</strain>
    </source>
</reference>
<dbReference type="EMBL" id="HG322950">
    <property type="protein sequence ID" value="CDF83156.1"/>
    <property type="molecule type" value="Genomic_DNA"/>
</dbReference>
<accession>A0A024HE86</accession>
<dbReference type="Proteomes" id="UP000025241">
    <property type="component" value="Chromosome I"/>
</dbReference>
<keyword evidence="2" id="KW-1185">Reference proteome</keyword>